<accession>A0A915YI36</accession>
<dbReference type="EMBL" id="AP026867">
    <property type="protein sequence ID" value="BDS13308.1"/>
    <property type="molecule type" value="Genomic_DNA"/>
</dbReference>
<evidence type="ECO:0000313" key="2">
    <source>
        <dbReference type="Proteomes" id="UP001060919"/>
    </source>
</evidence>
<dbReference type="AlphaFoldDB" id="A0A915YI36"/>
<evidence type="ECO:0000313" key="1">
    <source>
        <dbReference type="EMBL" id="BDS13308.1"/>
    </source>
</evidence>
<protein>
    <submittedName>
        <fullName evidence="1">Uncharacterized protein</fullName>
    </submittedName>
</protein>
<dbReference type="Proteomes" id="UP001060919">
    <property type="component" value="Chromosome"/>
</dbReference>
<gene>
    <name evidence="1" type="ORF">AsAng_0040430</name>
</gene>
<proteinExistence type="predicted"/>
<name>A0A915YI36_9BACT</name>
<reference evidence="1" key="1">
    <citation type="submission" date="2022-09" db="EMBL/GenBank/DDBJ databases">
        <title>Aureispira anguillicida sp. nov., isolated from Leptocephalus of Japanese eel Anguilla japonica.</title>
        <authorList>
            <person name="Yuasa K."/>
            <person name="Mekata T."/>
            <person name="Ikunari K."/>
        </authorList>
    </citation>
    <scope>NUCLEOTIDE SEQUENCE</scope>
    <source>
        <strain evidence="1">EL160426</strain>
    </source>
</reference>
<dbReference type="KEGG" id="aup:AsAng_0040430"/>
<keyword evidence="2" id="KW-1185">Reference proteome</keyword>
<organism evidence="1 2">
    <name type="scientific">Aureispira anguillae</name>
    <dbReference type="NCBI Taxonomy" id="2864201"/>
    <lineage>
        <taxon>Bacteria</taxon>
        <taxon>Pseudomonadati</taxon>
        <taxon>Bacteroidota</taxon>
        <taxon>Saprospiria</taxon>
        <taxon>Saprospirales</taxon>
        <taxon>Saprospiraceae</taxon>
        <taxon>Aureispira</taxon>
    </lineage>
</organism>
<sequence length="31" mass="3640">MDYALNLQAFILLHYLSTMNYCEEVILAIPH</sequence>